<dbReference type="InterPro" id="IPR021328">
    <property type="entry name" value="CotB-like"/>
</dbReference>
<organism evidence="2 3">
    <name type="scientific">Scopulibacillus darangshiensis</name>
    <dbReference type="NCBI Taxonomy" id="442528"/>
    <lineage>
        <taxon>Bacteria</taxon>
        <taxon>Bacillati</taxon>
        <taxon>Bacillota</taxon>
        <taxon>Bacilli</taxon>
        <taxon>Bacillales</taxon>
        <taxon>Sporolactobacillaceae</taxon>
        <taxon>Scopulibacillus</taxon>
    </lineage>
</organism>
<dbReference type="OrthoDB" id="1633927at2"/>
<dbReference type="Proteomes" id="UP000295416">
    <property type="component" value="Unassembled WGS sequence"/>
</dbReference>
<feature type="region of interest" description="Disordered" evidence="1">
    <location>
        <begin position="254"/>
        <end position="274"/>
    </location>
</feature>
<evidence type="ECO:0000256" key="1">
    <source>
        <dbReference type="SAM" id="MobiDB-lite"/>
    </source>
</evidence>
<comment type="caution">
    <text evidence="2">The sequence shown here is derived from an EMBL/GenBank/DDBJ whole genome shotgun (WGS) entry which is preliminary data.</text>
</comment>
<sequence>MAQGTYQETVLFEHRFWLQVLGDHARFIYHALSPNETEDIRVARQFINAFDQALHQSRRELSGDALNQLTKAAEKAAGDLRVFKLNLLRRQLTGDISIGLAETFINHMVNELDEYLRILSFLAEGKVPPKVHPIHHHLLWVSDAGAHAGIITSSLDVTERKLKEKGKAFEEDFHGFYLKAIEIAGYLRTNIYQFPALSRYNSDVRLELKVFRGFLAELEEWGLSKELLGTFTPLMADHMAREECYYLMQLAESDGTPPPSCDPTKPRVTTASMS</sequence>
<proteinExistence type="predicted"/>
<name>A0A4R2P6V0_9BACL</name>
<evidence type="ECO:0000313" key="3">
    <source>
        <dbReference type="Proteomes" id="UP000295416"/>
    </source>
</evidence>
<dbReference type="SUPFAM" id="SSF158430">
    <property type="entry name" value="Bacillus cereus metalloprotein-like"/>
    <property type="match status" value="2"/>
</dbReference>
<reference evidence="2 3" key="1">
    <citation type="submission" date="2019-03" db="EMBL/GenBank/DDBJ databases">
        <title>Genomic Encyclopedia of Type Strains, Phase IV (KMG-IV): sequencing the most valuable type-strain genomes for metagenomic binning, comparative biology and taxonomic classification.</title>
        <authorList>
            <person name="Goeker M."/>
        </authorList>
    </citation>
    <scope>NUCLEOTIDE SEQUENCE [LARGE SCALE GENOMIC DNA]</scope>
    <source>
        <strain evidence="2 3">DSM 19377</strain>
    </source>
</reference>
<dbReference type="Pfam" id="PF11155">
    <property type="entry name" value="DUF2935"/>
    <property type="match status" value="2"/>
</dbReference>
<protein>
    <submittedName>
        <fullName evidence="2">DUF2935 family protein</fullName>
    </submittedName>
</protein>
<accession>A0A4R2P6V0</accession>
<dbReference type="EMBL" id="SLXK01000005">
    <property type="protein sequence ID" value="TCP30592.1"/>
    <property type="molecule type" value="Genomic_DNA"/>
</dbReference>
<dbReference type="RefSeq" id="WP_132744569.1">
    <property type="nucleotide sequence ID" value="NZ_SLXK01000005.1"/>
</dbReference>
<dbReference type="AlphaFoldDB" id="A0A4R2P6V0"/>
<dbReference type="Gene3D" id="1.20.1260.120">
    <property type="entry name" value="Protein of unknown function DUF2935"/>
    <property type="match status" value="1"/>
</dbReference>
<gene>
    <name evidence="2" type="ORF">EV207_105121</name>
</gene>
<keyword evidence="3" id="KW-1185">Reference proteome</keyword>
<evidence type="ECO:0000313" key="2">
    <source>
        <dbReference type="EMBL" id="TCP30592.1"/>
    </source>
</evidence>